<organism evidence="2 3">
    <name type="scientific">Rhynchosporium secalis</name>
    <name type="common">Barley scald fungus</name>
    <dbReference type="NCBI Taxonomy" id="38038"/>
    <lineage>
        <taxon>Eukaryota</taxon>
        <taxon>Fungi</taxon>
        <taxon>Dikarya</taxon>
        <taxon>Ascomycota</taxon>
        <taxon>Pezizomycotina</taxon>
        <taxon>Leotiomycetes</taxon>
        <taxon>Helotiales</taxon>
        <taxon>Ploettnerulaceae</taxon>
        <taxon>Rhynchosporium</taxon>
    </lineage>
</organism>
<keyword evidence="3" id="KW-1185">Reference proteome</keyword>
<evidence type="ECO:0000313" key="3">
    <source>
        <dbReference type="Proteomes" id="UP000177625"/>
    </source>
</evidence>
<dbReference type="AlphaFoldDB" id="A0A1E1MUW7"/>
<dbReference type="EMBL" id="FJVC01000643">
    <property type="protein sequence ID" value="CZT52864.1"/>
    <property type="molecule type" value="Genomic_DNA"/>
</dbReference>
<name>A0A1E1MUW7_RHYSE</name>
<protein>
    <submittedName>
        <fullName evidence="2">Uncharacterized protein</fullName>
    </submittedName>
</protein>
<dbReference type="Proteomes" id="UP000177625">
    <property type="component" value="Unassembled WGS sequence"/>
</dbReference>
<reference evidence="3" key="1">
    <citation type="submission" date="2016-03" db="EMBL/GenBank/DDBJ databases">
        <authorList>
            <person name="Guldener U."/>
        </authorList>
    </citation>
    <scope>NUCLEOTIDE SEQUENCE [LARGE SCALE GENOMIC DNA]</scope>
</reference>
<accession>A0A1E1MUW7</accession>
<gene>
    <name evidence="2" type="ORF">RSE6_14258</name>
</gene>
<feature type="compositionally biased region" description="Basic and acidic residues" evidence="1">
    <location>
        <begin position="44"/>
        <end position="58"/>
    </location>
</feature>
<sequence length="129" mass="14931">MQDDSDIVNSHGVYLVTRPRTPVFHADMETEEIPRRCERIANRAHAARDQGEMGRRETIPSSISEYNEEEKATGIRLGKRSRGITSDENVEEDISISTLHKRQRRSTYEENKEENDTILISEDKEVEKD</sequence>
<proteinExistence type="predicted"/>
<evidence type="ECO:0000313" key="2">
    <source>
        <dbReference type="EMBL" id="CZT52864.1"/>
    </source>
</evidence>
<feature type="region of interest" description="Disordered" evidence="1">
    <location>
        <begin position="44"/>
        <end position="129"/>
    </location>
</feature>
<evidence type="ECO:0000256" key="1">
    <source>
        <dbReference type="SAM" id="MobiDB-lite"/>
    </source>
</evidence>